<organism evidence="10 11">
    <name type="scientific">Clostridium senegalense</name>
    <dbReference type="NCBI Taxonomy" id="1465809"/>
    <lineage>
        <taxon>Bacteria</taxon>
        <taxon>Bacillati</taxon>
        <taxon>Bacillota</taxon>
        <taxon>Clostridia</taxon>
        <taxon>Eubacteriales</taxon>
        <taxon>Clostridiaceae</taxon>
        <taxon>Clostridium</taxon>
    </lineage>
</organism>
<reference evidence="10 11" key="1">
    <citation type="submission" date="2020-02" db="EMBL/GenBank/DDBJ databases">
        <title>Genome assembly of a novel Clostridium senegalense strain.</title>
        <authorList>
            <person name="Gupta T.B."/>
            <person name="Jauregui R."/>
            <person name="Maclean P."/>
            <person name="Nawarathana A."/>
            <person name="Brightwell G."/>
        </authorList>
    </citation>
    <scope>NUCLEOTIDE SEQUENCE [LARGE SCALE GENOMIC DNA]</scope>
    <source>
        <strain evidence="10 11">AGRFS4</strain>
    </source>
</reference>
<evidence type="ECO:0000313" key="10">
    <source>
        <dbReference type="EMBL" id="NEU06415.1"/>
    </source>
</evidence>
<evidence type="ECO:0000256" key="1">
    <source>
        <dbReference type="ARBA" id="ARBA00010189"/>
    </source>
</evidence>
<dbReference type="RefSeq" id="WP_061995615.1">
    <property type="nucleotide sequence ID" value="NZ_JAAGPU010000044.1"/>
</dbReference>
<sequence length="152" mass="17624">MAKLSDLIENFIKELVDESIDNQIQIQRNELADYFSCAPSQINYVLSTRFTREKGYYIESRRGGGGCIKIIKIEYTIHNNLLEILNEKIGDYITYNNTVSILEALKDEQIISEREKEIIKITLNDRTLSYIGNSKNRLRADILKSVIFNILE</sequence>
<dbReference type="Proteomes" id="UP000481872">
    <property type="component" value="Unassembled WGS sequence"/>
</dbReference>
<dbReference type="InterPro" id="IPR008463">
    <property type="entry name" value="CtsR"/>
</dbReference>
<keyword evidence="5 7" id="KW-0238">DNA-binding</keyword>
<protein>
    <recommendedName>
        <fullName evidence="2 7">Transcriptional regulator CtsR</fullName>
    </recommendedName>
</protein>
<dbReference type="EMBL" id="JAAGPU010000044">
    <property type="protein sequence ID" value="NEU06415.1"/>
    <property type="molecule type" value="Genomic_DNA"/>
</dbReference>
<keyword evidence="3 7" id="KW-0678">Repressor</keyword>
<dbReference type="GO" id="GO:0006355">
    <property type="term" value="P:regulation of DNA-templated transcription"/>
    <property type="evidence" value="ECO:0007669"/>
    <property type="project" value="UniProtKB-UniRule"/>
</dbReference>
<feature type="domain" description="CtsR C-terminal dimerization" evidence="9">
    <location>
        <begin position="78"/>
        <end position="147"/>
    </location>
</feature>
<evidence type="ECO:0000256" key="5">
    <source>
        <dbReference type="ARBA" id="ARBA00023125"/>
    </source>
</evidence>
<dbReference type="Pfam" id="PF05848">
    <property type="entry name" value="CtsR"/>
    <property type="match status" value="1"/>
</dbReference>
<dbReference type="InterPro" id="IPR040465">
    <property type="entry name" value="CtsR_N"/>
</dbReference>
<name>A0A6M0H6W2_9CLOT</name>
<dbReference type="InterPro" id="IPR041908">
    <property type="entry name" value="CtsR_C_sf"/>
</dbReference>
<evidence type="ECO:0000256" key="2">
    <source>
        <dbReference type="ARBA" id="ARBA00014129"/>
    </source>
</evidence>
<dbReference type="AlphaFoldDB" id="A0A6M0H6W2"/>
<comment type="caution">
    <text evidence="10">The sequence shown here is derived from an EMBL/GenBank/DDBJ whole genome shotgun (WGS) entry which is preliminary data.</text>
</comment>
<dbReference type="Gene3D" id="1.10.1200.150">
    <property type="entry name" value="Transcriptional regulator CtsR, C-terminal domain"/>
    <property type="match status" value="1"/>
</dbReference>
<accession>A0A6M0H6W2</accession>
<evidence type="ECO:0000256" key="7">
    <source>
        <dbReference type="PIRNR" id="PIRNR010607"/>
    </source>
</evidence>
<evidence type="ECO:0000313" key="11">
    <source>
        <dbReference type="Proteomes" id="UP000481872"/>
    </source>
</evidence>
<evidence type="ECO:0000259" key="9">
    <source>
        <dbReference type="Pfam" id="PF17727"/>
    </source>
</evidence>
<evidence type="ECO:0000256" key="3">
    <source>
        <dbReference type="ARBA" id="ARBA00022491"/>
    </source>
</evidence>
<dbReference type="InterPro" id="IPR041902">
    <property type="entry name" value="CtsR_N_sf"/>
</dbReference>
<dbReference type="Pfam" id="PF17727">
    <property type="entry name" value="CtsR_C"/>
    <property type="match status" value="1"/>
</dbReference>
<evidence type="ECO:0000256" key="6">
    <source>
        <dbReference type="ARBA" id="ARBA00023163"/>
    </source>
</evidence>
<dbReference type="PIRSF" id="PIRSF010607">
    <property type="entry name" value="Txn_repr_CtsR"/>
    <property type="match status" value="1"/>
</dbReference>
<dbReference type="InterPro" id="IPR041473">
    <property type="entry name" value="CtsR_C"/>
</dbReference>
<comment type="similarity">
    <text evidence="1 7">Belongs to the CtsR family.</text>
</comment>
<keyword evidence="11" id="KW-1185">Reference proteome</keyword>
<dbReference type="GO" id="GO:0003677">
    <property type="term" value="F:DNA binding"/>
    <property type="evidence" value="ECO:0007669"/>
    <property type="project" value="UniProtKB-UniRule"/>
</dbReference>
<gene>
    <name evidence="10" type="ORF">G3M99_16535</name>
</gene>
<keyword evidence="4 7" id="KW-0805">Transcription regulation</keyword>
<proteinExistence type="inferred from homology"/>
<evidence type="ECO:0000256" key="4">
    <source>
        <dbReference type="ARBA" id="ARBA00023015"/>
    </source>
</evidence>
<evidence type="ECO:0000259" key="8">
    <source>
        <dbReference type="Pfam" id="PF05848"/>
    </source>
</evidence>
<feature type="domain" description="CtsR N-terminal HTH" evidence="8">
    <location>
        <begin position="3"/>
        <end position="74"/>
    </location>
</feature>
<keyword evidence="6 7" id="KW-0804">Transcription</keyword>
<dbReference type="Gene3D" id="3.30.56.130">
    <property type="entry name" value="Transcriptional regulator CtsR, winged HTH domain"/>
    <property type="match status" value="1"/>
</dbReference>